<evidence type="ECO:0008006" key="4">
    <source>
        <dbReference type="Google" id="ProtNLM"/>
    </source>
</evidence>
<keyword evidence="1" id="KW-0812">Transmembrane</keyword>
<comment type="caution">
    <text evidence="2">The sequence shown here is derived from an EMBL/GenBank/DDBJ whole genome shotgun (WGS) entry which is preliminary data.</text>
</comment>
<evidence type="ECO:0000313" key="3">
    <source>
        <dbReference type="Proteomes" id="UP001551011"/>
    </source>
</evidence>
<proteinExistence type="predicted"/>
<evidence type="ECO:0000256" key="1">
    <source>
        <dbReference type="SAM" id="Phobius"/>
    </source>
</evidence>
<sequence>MLRIPRISLLWVVCALVALWLAVVCYFIHEEGGGAPADRGAGSTGALATAATAAVRDRDTAAFQRLFEPDSVGPRYASQYFTRLFVRPVAGLRLTAESYQDLRYLVLRGERGDRTVCSAWTIQRDGARSVLSGVPPLADVCGAKASAGGTPGARVDVR</sequence>
<dbReference type="RefSeq" id="WP_196946713.1">
    <property type="nucleotide sequence ID" value="NZ_JBEXDP010000024.1"/>
</dbReference>
<name>A0ABV3AEV0_9ACTN</name>
<dbReference type="EMBL" id="JBFAEG010000019">
    <property type="protein sequence ID" value="MEU5710277.1"/>
    <property type="molecule type" value="Genomic_DNA"/>
</dbReference>
<feature type="transmembrane region" description="Helical" evidence="1">
    <location>
        <begin position="7"/>
        <end position="29"/>
    </location>
</feature>
<keyword evidence="1" id="KW-1133">Transmembrane helix</keyword>
<reference evidence="2 3" key="1">
    <citation type="submission" date="2024-06" db="EMBL/GenBank/DDBJ databases">
        <title>The Natural Products Discovery Center: Release of the First 8490 Sequenced Strains for Exploring Actinobacteria Biosynthetic Diversity.</title>
        <authorList>
            <person name="Kalkreuter E."/>
            <person name="Kautsar S.A."/>
            <person name="Yang D."/>
            <person name="Bader C.D."/>
            <person name="Teijaro C.N."/>
            <person name="Fluegel L."/>
            <person name="Davis C.M."/>
            <person name="Simpson J.R."/>
            <person name="Lauterbach L."/>
            <person name="Steele A.D."/>
            <person name="Gui C."/>
            <person name="Meng S."/>
            <person name="Li G."/>
            <person name="Viehrig K."/>
            <person name="Ye F."/>
            <person name="Su P."/>
            <person name="Kiefer A.F."/>
            <person name="Nichols A."/>
            <person name="Cepeda A.J."/>
            <person name="Yan W."/>
            <person name="Fan B."/>
            <person name="Jiang Y."/>
            <person name="Adhikari A."/>
            <person name="Zheng C.-J."/>
            <person name="Schuster L."/>
            <person name="Cowan T.M."/>
            <person name="Smanski M.J."/>
            <person name="Chevrette M.G."/>
            <person name="De Carvalho L.P.S."/>
            <person name="Shen B."/>
        </authorList>
    </citation>
    <scope>NUCLEOTIDE SEQUENCE [LARGE SCALE GENOMIC DNA]</scope>
    <source>
        <strain evidence="2 3">NPDC020594</strain>
    </source>
</reference>
<protein>
    <recommendedName>
        <fullName evidence="4">Secreted protein</fullName>
    </recommendedName>
</protein>
<keyword evidence="3" id="KW-1185">Reference proteome</keyword>
<organism evidence="2 3">
    <name type="scientific">Streptomyces flaveolus</name>
    <dbReference type="NCBI Taxonomy" id="67297"/>
    <lineage>
        <taxon>Bacteria</taxon>
        <taxon>Bacillati</taxon>
        <taxon>Actinomycetota</taxon>
        <taxon>Actinomycetes</taxon>
        <taxon>Kitasatosporales</taxon>
        <taxon>Streptomycetaceae</taxon>
        <taxon>Streptomyces</taxon>
    </lineage>
</organism>
<evidence type="ECO:0000313" key="2">
    <source>
        <dbReference type="EMBL" id="MEU5710277.1"/>
    </source>
</evidence>
<accession>A0ABV3AEV0</accession>
<keyword evidence="1" id="KW-0472">Membrane</keyword>
<dbReference type="Proteomes" id="UP001551011">
    <property type="component" value="Unassembled WGS sequence"/>
</dbReference>
<gene>
    <name evidence="2" type="ORF">AB0H04_25955</name>
</gene>